<evidence type="ECO:0000313" key="3">
    <source>
        <dbReference type="Proteomes" id="UP001221686"/>
    </source>
</evidence>
<keyword evidence="3" id="KW-1185">Reference proteome</keyword>
<organism evidence="2 3">
    <name type="scientific">Nannocystis bainbridge</name>
    <dbReference type="NCBI Taxonomy" id="2995303"/>
    <lineage>
        <taxon>Bacteria</taxon>
        <taxon>Pseudomonadati</taxon>
        <taxon>Myxococcota</taxon>
        <taxon>Polyangia</taxon>
        <taxon>Nannocystales</taxon>
        <taxon>Nannocystaceae</taxon>
        <taxon>Nannocystis</taxon>
    </lineage>
</organism>
<evidence type="ECO:0008006" key="4">
    <source>
        <dbReference type="Google" id="ProtNLM"/>
    </source>
</evidence>
<feature type="compositionally biased region" description="Low complexity" evidence="1">
    <location>
        <begin position="45"/>
        <end position="113"/>
    </location>
</feature>
<protein>
    <recommendedName>
        <fullName evidence="4">Peptidase MA superfamily protein</fullName>
    </recommendedName>
</protein>
<feature type="compositionally biased region" description="Polar residues" evidence="1">
    <location>
        <begin position="29"/>
        <end position="44"/>
    </location>
</feature>
<name>A0ABT5E5P4_9BACT</name>
<sequence length="455" mass="48542">MQTSQRSLSSLGLTVALAVAPGCGGPAGQTDSDGSAGTHSTSDATTTSEPGPTTTVEPSGTTTEASTGTTMDASTGTTADTSTSSTGDASAGTTADTSTTGTEGTSTGDTGAGVCEPTWVVPEVAADALAEHDLRWIECELLSCGADEQPGPGETSLLCDEFTLDGVPLEYLGYLHPNATGAFTTDDVISPANIAWLDGERHVYRYGDAVYVMTEQDEARDQLEVFFTVRALELLRTDHPATYQALLVDMAEFPADPALDGLAWKNRARSVVISFDTTPLYIAAGITVLDAAPTVDQGLDLYSNVPAISIDRETILGSSDQIGSRPIYDKPGDDENFLRYMREGVAETLVHELLHRYVDRLNSVDAAMNDLYFRRGDMQACARFELEETLVAAASLLHFRAAGGVSETYLDYYDVVLDANLEVVMQCPEFATWEAQFSAPSGVDPRYDLRLVDLE</sequence>
<evidence type="ECO:0000256" key="1">
    <source>
        <dbReference type="SAM" id="MobiDB-lite"/>
    </source>
</evidence>
<gene>
    <name evidence="2" type="ORF">POL25_30025</name>
</gene>
<proteinExistence type="predicted"/>
<feature type="region of interest" description="Disordered" evidence="1">
    <location>
        <begin position="19"/>
        <end position="114"/>
    </location>
</feature>
<comment type="caution">
    <text evidence="2">The sequence shown here is derived from an EMBL/GenBank/DDBJ whole genome shotgun (WGS) entry which is preliminary data.</text>
</comment>
<reference evidence="2 3" key="1">
    <citation type="submission" date="2022-11" db="EMBL/GenBank/DDBJ databases">
        <title>Minimal conservation of predation-associated metabolite biosynthetic gene clusters underscores biosynthetic potential of Myxococcota including descriptions for ten novel species: Archangium lansinium sp. nov., Myxococcus landrumus sp. nov., Nannocystis bai.</title>
        <authorList>
            <person name="Ahearne A."/>
            <person name="Stevens C."/>
            <person name="Dowd S."/>
        </authorList>
    </citation>
    <scope>NUCLEOTIDE SEQUENCE [LARGE SCALE GENOMIC DNA]</scope>
    <source>
        <strain evidence="2 3">BB15-2</strain>
    </source>
</reference>
<accession>A0ABT5E5P4</accession>
<evidence type="ECO:0000313" key="2">
    <source>
        <dbReference type="EMBL" id="MDC0721182.1"/>
    </source>
</evidence>
<dbReference type="EMBL" id="JAQNDL010000003">
    <property type="protein sequence ID" value="MDC0721182.1"/>
    <property type="molecule type" value="Genomic_DNA"/>
</dbReference>
<dbReference type="Proteomes" id="UP001221686">
    <property type="component" value="Unassembled WGS sequence"/>
</dbReference>
<dbReference type="RefSeq" id="WP_272089683.1">
    <property type="nucleotide sequence ID" value="NZ_JAQNDL010000003.1"/>
</dbReference>